<evidence type="ECO:0000259" key="2">
    <source>
        <dbReference type="PROSITE" id="PS50238"/>
    </source>
</evidence>
<dbReference type="OMA" id="EDWMEVM"/>
<proteinExistence type="predicted"/>
<keyword evidence="4" id="KW-1185">Reference proteome</keyword>
<evidence type="ECO:0000313" key="3">
    <source>
        <dbReference type="EMBL" id="KAJ5077633.1"/>
    </source>
</evidence>
<dbReference type="GO" id="GO:0005096">
    <property type="term" value="F:GTPase activator activity"/>
    <property type="evidence" value="ECO:0007669"/>
    <property type="project" value="TreeGrafter"/>
</dbReference>
<dbReference type="SUPFAM" id="SSF48350">
    <property type="entry name" value="GTPase activation domain, GAP"/>
    <property type="match status" value="1"/>
</dbReference>
<dbReference type="GO" id="GO:0007264">
    <property type="term" value="P:small GTPase-mediated signal transduction"/>
    <property type="evidence" value="ECO:0007669"/>
    <property type="project" value="TreeGrafter"/>
</dbReference>
<dbReference type="Pfam" id="PF00620">
    <property type="entry name" value="RhoGAP"/>
    <property type="match status" value="1"/>
</dbReference>
<protein>
    <submittedName>
        <fullName evidence="3">Rho/rac/cdc gtpase-activating protein</fullName>
    </submittedName>
</protein>
<feature type="domain" description="Rho-GAP" evidence="2">
    <location>
        <begin position="13"/>
        <end position="199"/>
    </location>
</feature>
<dbReference type="InterPro" id="IPR000198">
    <property type="entry name" value="RhoGAP_dom"/>
</dbReference>
<dbReference type="PANTHER" id="PTHR45808">
    <property type="entry name" value="RHO GTPASE-ACTIVATING PROTEIN 68F"/>
    <property type="match status" value="1"/>
</dbReference>
<dbReference type="Gene3D" id="1.10.555.10">
    <property type="entry name" value="Rho GTPase activation protein"/>
    <property type="match status" value="1"/>
</dbReference>
<dbReference type="AlphaFoldDB" id="A0A9Q0LUE6"/>
<accession>A0A9Q0LUE6</accession>
<reference evidence="3" key="1">
    <citation type="submission" date="2022-10" db="EMBL/GenBank/DDBJ databases">
        <title>Novel sulphate-reducing endosymbionts in the free-living metamonad Anaeramoeba.</title>
        <authorList>
            <person name="Jerlstrom-Hultqvist J."/>
            <person name="Cepicka I."/>
            <person name="Gallot-Lavallee L."/>
            <person name="Salas-Leiva D."/>
            <person name="Curtis B.A."/>
            <person name="Zahonova K."/>
            <person name="Pipaliya S."/>
            <person name="Dacks J."/>
            <person name="Roger A.J."/>
        </authorList>
    </citation>
    <scope>NUCLEOTIDE SEQUENCE</scope>
    <source>
        <strain evidence="3">BMAN</strain>
    </source>
</reference>
<feature type="compositionally biased region" description="Pro residues" evidence="1">
    <location>
        <begin position="250"/>
        <end position="260"/>
    </location>
</feature>
<dbReference type="PANTHER" id="PTHR45808:SF2">
    <property type="entry name" value="RHO GTPASE-ACTIVATING PROTEIN 68F"/>
    <property type="match status" value="1"/>
</dbReference>
<dbReference type="EMBL" id="JAPDFW010000057">
    <property type="protein sequence ID" value="KAJ5077633.1"/>
    <property type="molecule type" value="Genomic_DNA"/>
</dbReference>
<organism evidence="3 4">
    <name type="scientific">Anaeramoeba ignava</name>
    <name type="common">Anaerobic marine amoeba</name>
    <dbReference type="NCBI Taxonomy" id="1746090"/>
    <lineage>
        <taxon>Eukaryota</taxon>
        <taxon>Metamonada</taxon>
        <taxon>Anaeramoebidae</taxon>
        <taxon>Anaeramoeba</taxon>
    </lineage>
</organism>
<gene>
    <name evidence="3" type="ORF">M0811_05732</name>
</gene>
<evidence type="ECO:0000256" key="1">
    <source>
        <dbReference type="SAM" id="MobiDB-lite"/>
    </source>
</evidence>
<feature type="compositionally biased region" description="Basic and acidic residues" evidence="1">
    <location>
        <begin position="206"/>
        <end position="237"/>
    </location>
</feature>
<feature type="region of interest" description="Disordered" evidence="1">
    <location>
        <begin position="206"/>
        <end position="263"/>
    </location>
</feature>
<dbReference type="GO" id="GO:0005737">
    <property type="term" value="C:cytoplasm"/>
    <property type="evidence" value="ECO:0007669"/>
    <property type="project" value="TreeGrafter"/>
</dbReference>
<dbReference type="SMART" id="SM00324">
    <property type="entry name" value="RhoGAP"/>
    <property type="match status" value="1"/>
</dbReference>
<name>A0A9Q0LUE6_ANAIG</name>
<dbReference type="InterPro" id="IPR008936">
    <property type="entry name" value="Rho_GTPase_activation_prot"/>
</dbReference>
<dbReference type="Proteomes" id="UP001149090">
    <property type="component" value="Unassembled WGS sequence"/>
</dbReference>
<dbReference type="PROSITE" id="PS50238">
    <property type="entry name" value="RHOGAP"/>
    <property type="match status" value="1"/>
</dbReference>
<comment type="caution">
    <text evidence="3">The sequence shown here is derived from an EMBL/GenBank/DDBJ whole genome shotgun (WGS) entry which is preliminary data.</text>
</comment>
<dbReference type="OrthoDB" id="19923at2759"/>
<evidence type="ECO:0000313" key="4">
    <source>
        <dbReference type="Proteomes" id="UP001149090"/>
    </source>
</evidence>
<dbReference type="CDD" id="cd00159">
    <property type="entry name" value="RhoGAP"/>
    <property type="match status" value="1"/>
</dbReference>
<sequence>MRRTGKKGPLFGINLDNNSTRIPIVIQDTVEHLMKNDNIDAEGIFRISGSSIQIQELKRKYDNGKTPNLDKVSSPHIVSGLLKLFLRELPEPLLSFELYDVFVAVHSINDAQQRLDRIKKVLHEMLPIGRQALLKYLMNFLYNVSQRVEANKMSAANLAIVFGPNILRHEKDSMEIMITETPAVTGITFTFIEQYHFIFDSMEIPEPPKEKTKKELKKEEKLLKKQEKNEKRKKNEETNEIPQKTAPSLPKKPPQLPSRPPEINLKILSLINDIEKRNRPLPPDPIF</sequence>